<dbReference type="EMBL" id="AEBR01000021">
    <property type="protein sequence ID" value="EFM83605.1"/>
    <property type="molecule type" value="Genomic_DNA"/>
</dbReference>
<feature type="region of interest" description="Disordered" evidence="2">
    <location>
        <begin position="335"/>
        <end position="402"/>
    </location>
</feature>
<dbReference type="RefSeq" id="WP_002390468.1">
    <property type="nucleotide sequence ID" value="NZ_GL454427.1"/>
</dbReference>
<name>A0A125W8E4_ENTFL</name>
<evidence type="ECO:0000256" key="2">
    <source>
        <dbReference type="SAM" id="MobiDB-lite"/>
    </source>
</evidence>
<evidence type="ECO:0000259" key="3">
    <source>
        <dbReference type="Pfam" id="PF03816"/>
    </source>
</evidence>
<comment type="similarity">
    <text evidence="1">Belongs to the LytR/CpsA/Psr (LCP) family.</text>
</comment>
<gene>
    <name evidence="4" type="ORF">HMPREF9498_00707</name>
</gene>
<dbReference type="Gene3D" id="3.40.630.190">
    <property type="entry name" value="LCP protein"/>
    <property type="match status" value="1"/>
</dbReference>
<feature type="compositionally biased region" description="Low complexity" evidence="2">
    <location>
        <begin position="335"/>
        <end position="355"/>
    </location>
</feature>
<organism evidence="4 5">
    <name type="scientific">Enterococcus faecalis TX4248</name>
    <dbReference type="NCBI Taxonomy" id="749495"/>
    <lineage>
        <taxon>Bacteria</taxon>
        <taxon>Bacillati</taxon>
        <taxon>Bacillota</taxon>
        <taxon>Bacilli</taxon>
        <taxon>Lactobacillales</taxon>
        <taxon>Enterococcaceae</taxon>
        <taxon>Enterococcus</taxon>
    </lineage>
</organism>
<proteinExistence type="inferred from homology"/>
<protein>
    <submittedName>
        <fullName evidence="4">Cell envelope-like function transcriptional attenuator common domain protein</fullName>
    </submittedName>
</protein>
<feature type="compositionally biased region" description="Polar residues" evidence="2">
    <location>
        <begin position="356"/>
        <end position="366"/>
    </location>
</feature>
<dbReference type="InterPro" id="IPR050922">
    <property type="entry name" value="LytR/CpsA/Psr_CW_biosynth"/>
</dbReference>
<dbReference type="InterPro" id="IPR004474">
    <property type="entry name" value="LytR_CpsA_psr"/>
</dbReference>
<dbReference type="PANTHER" id="PTHR33392">
    <property type="entry name" value="POLYISOPRENYL-TEICHOIC ACID--PEPTIDOGLYCAN TEICHOIC ACID TRANSFERASE TAGU"/>
    <property type="match status" value="1"/>
</dbReference>
<evidence type="ECO:0000313" key="4">
    <source>
        <dbReference type="EMBL" id="EFM83605.1"/>
    </source>
</evidence>
<comment type="caution">
    <text evidence="4">The sequence shown here is derived from an EMBL/GenBank/DDBJ whole genome shotgun (WGS) entry which is preliminary data.</text>
</comment>
<dbReference type="Pfam" id="PF03816">
    <property type="entry name" value="LytR_cpsA_psr"/>
    <property type="match status" value="1"/>
</dbReference>
<sequence>MKLWKKVVLGFLSVLLVVVAGVCAYGIKMYSDANSTINGIYQSVNRKSNKGATANIDAQEPFSVLLMGIDTGDLGRTEQGRSDTTMVVTINPKENKSTMISLDRDILTDIVGNDTQDKLNHAYAFGGAEMAINTVQELLDIPIHHYVSINMKGLKDLIDAVGGIEVDNTIGEFTLDGITVPAGKIKLDGTTGLAYARMRHEDPEGDVGRQRRQREVVEKIVRKVMSFDGVSKYRKILDAVEANVKTDLTWDDMMDIQSKYLSAFKTIDSEQLQGYSATIDDIYYQVLDPNSLYKTQTTLRKQLGLKEHASEREKDLAFYNQFSYAVTDTALIGESGDSSANSSTSSSSTADTTAGQTEYNGNTQQAAEGAYDPNTYVDPNAYTDPNAYADPNTYVDPNAPQY</sequence>
<dbReference type="HOGENOM" id="CLU_016455_2_2_9"/>
<reference evidence="4 5" key="1">
    <citation type="submission" date="2010-07" db="EMBL/GenBank/DDBJ databases">
        <authorList>
            <person name="Sid Ahmed O."/>
        </authorList>
    </citation>
    <scope>NUCLEOTIDE SEQUENCE [LARGE SCALE GENOMIC DNA]</scope>
    <source>
        <strain evidence="4 5">TX4248</strain>
    </source>
</reference>
<dbReference type="PANTHER" id="PTHR33392:SF6">
    <property type="entry name" value="POLYISOPRENYL-TEICHOIC ACID--PEPTIDOGLYCAN TEICHOIC ACID TRANSFERASE TAGU"/>
    <property type="match status" value="1"/>
</dbReference>
<dbReference type="NCBIfam" id="TIGR00350">
    <property type="entry name" value="lytR_cpsA_psr"/>
    <property type="match status" value="1"/>
</dbReference>
<dbReference type="AlphaFoldDB" id="A0A125W8E4"/>
<evidence type="ECO:0000313" key="5">
    <source>
        <dbReference type="Proteomes" id="UP000004846"/>
    </source>
</evidence>
<dbReference type="Proteomes" id="UP000004846">
    <property type="component" value="Unassembled WGS sequence"/>
</dbReference>
<feature type="domain" description="Cell envelope-related transcriptional attenuator" evidence="3">
    <location>
        <begin position="81"/>
        <end position="225"/>
    </location>
</feature>
<accession>A0A125W8E4</accession>
<evidence type="ECO:0000256" key="1">
    <source>
        <dbReference type="ARBA" id="ARBA00006068"/>
    </source>
</evidence>